<dbReference type="InterPro" id="IPR036661">
    <property type="entry name" value="Luciferase-like_sf"/>
</dbReference>
<evidence type="ECO:0000256" key="3">
    <source>
        <dbReference type="ARBA" id="ARBA00023002"/>
    </source>
</evidence>
<comment type="similarity">
    <text evidence="1">Belongs to the bacterial luciferase oxidoreductase family.</text>
</comment>
<dbReference type="GO" id="GO:0004497">
    <property type="term" value="F:monooxygenase activity"/>
    <property type="evidence" value="ECO:0007669"/>
    <property type="project" value="UniProtKB-KW"/>
</dbReference>
<dbReference type="EMBL" id="BLKT01000003">
    <property type="protein sequence ID" value="GFG62026.1"/>
    <property type="molecule type" value="Genomic_DNA"/>
</dbReference>
<sequence>MTMKFSLYLNAQTRGPHEDVQIIETLMHQAVRATEAGFAGITLTEHHFSGYNTYGDNFMLAAHLVPQVPRETMFSMAVAVPTLHNPLRLAQKCNLIDILTRGRVIVGFAPGGSPVEYAGLGRDPSTRHEAMMRNLEILERALAKTLEDPPLAWETEFERGLLHTRIMPSGFHRAHPPFARATQSLEGAQWTGRRGWYFFTARETPEVLETWWKAYEAALYEGGCDETTVAERLRWSMVQKQVYVAESDQQAEREIRERLTLMAENQKRSFNLVSGLRDANHLKSVVGVSPQNPDEFLERAMIIGSPESVAEQLRQYHAVGVEHMALLFNYGFMTPAVSDRSLSLFIDEVLPRVGVSSMAQAH</sequence>
<reference evidence="6 7" key="1">
    <citation type="journal article" date="2019" name="Emerg. Microbes Infect.">
        <title>Comprehensive subspecies identification of 175 nontuberculous mycobacteria species based on 7547 genomic profiles.</title>
        <authorList>
            <person name="Matsumoto Y."/>
            <person name="Kinjo T."/>
            <person name="Motooka D."/>
            <person name="Nabeya D."/>
            <person name="Jung N."/>
            <person name="Uechi K."/>
            <person name="Horii T."/>
            <person name="Iida T."/>
            <person name="Fujita J."/>
            <person name="Nakamura S."/>
        </authorList>
    </citation>
    <scope>NUCLEOTIDE SEQUENCE [LARGE SCALE GENOMIC DNA]</scope>
    <source>
        <strain evidence="6 7">JCM 13392</strain>
    </source>
</reference>
<keyword evidence="2" id="KW-0285">Flavoprotein</keyword>
<evidence type="ECO:0000313" key="6">
    <source>
        <dbReference type="EMBL" id="GFG62026.1"/>
    </source>
</evidence>
<dbReference type="AlphaFoldDB" id="A0A7I9WXU6"/>
<dbReference type="PANTHER" id="PTHR30137:SF16">
    <property type="entry name" value="BLL0895 PROTEIN"/>
    <property type="match status" value="1"/>
</dbReference>
<dbReference type="InterPro" id="IPR011251">
    <property type="entry name" value="Luciferase-like_dom"/>
</dbReference>
<keyword evidence="4" id="KW-0503">Monooxygenase</keyword>
<comment type="caution">
    <text evidence="6">The sequence shown here is derived from an EMBL/GenBank/DDBJ whole genome shotgun (WGS) entry which is preliminary data.</text>
</comment>
<evidence type="ECO:0000259" key="5">
    <source>
        <dbReference type="Pfam" id="PF00296"/>
    </source>
</evidence>
<accession>A0A7I9WXU6</accession>
<name>A0A7I9WXU6_9MYCO</name>
<evidence type="ECO:0000313" key="7">
    <source>
        <dbReference type="Proteomes" id="UP000465241"/>
    </source>
</evidence>
<dbReference type="InterPro" id="IPR050766">
    <property type="entry name" value="Bact_Lucif_Oxidored"/>
</dbReference>
<keyword evidence="3" id="KW-0560">Oxidoreductase</keyword>
<dbReference type="GO" id="GO:0005829">
    <property type="term" value="C:cytosol"/>
    <property type="evidence" value="ECO:0007669"/>
    <property type="project" value="TreeGrafter"/>
</dbReference>
<dbReference type="PANTHER" id="PTHR30137">
    <property type="entry name" value="LUCIFERASE-LIKE MONOOXYGENASE"/>
    <property type="match status" value="1"/>
</dbReference>
<protein>
    <submittedName>
        <fullName evidence="6">Luciferase</fullName>
    </submittedName>
</protein>
<dbReference type="GO" id="GO:0016705">
    <property type="term" value="F:oxidoreductase activity, acting on paired donors, with incorporation or reduction of molecular oxygen"/>
    <property type="evidence" value="ECO:0007669"/>
    <property type="project" value="InterPro"/>
</dbReference>
<keyword evidence="7" id="KW-1185">Reference proteome</keyword>
<gene>
    <name evidence="6" type="ORF">MMUR_61620</name>
</gene>
<dbReference type="SUPFAM" id="SSF51679">
    <property type="entry name" value="Bacterial luciferase-like"/>
    <property type="match status" value="1"/>
</dbReference>
<dbReference type="Pfam" id="PF00296">
    <property type="entry name" value="Bac_luciferase"/>
    <property type="match status" value="1"/>
</dbReference>
<feature type="domain" description="Luciferase-like" evidence="5">
    <location>
        <begin position="3"/>
        <end position="323"/>
    </location>
</feature>
<dbReference type="Gene3D" id="3.20.20.30">
    <property type="entry name" value="Luciferase-like domain"/>
    <property type="match status" value="1"/>
</dbReference>
<evidence type="ECO:0000256" key="1">
    <source>
        <dbReference type="ARBA" id="ARBA00010426"/>
    </source>
</evidence>
<dbReference type="RefSeq" id="WP_193491515.1">
    <property type="nucleotide sequence ID" value="NZ_BAAAMC010000039.1"/>
</dbReference>
<evidence type="ECO:0000256" key="2">
    <source>
        <dbReference type="ARBA" id="ARBA00022630"/>
    </source>
</evidence>
<evidence type="ECO:0000256" key="4">
    <source>
        <dbReference type="ARBA" id="ARBA00023033"/>
    </source>
</evidence>
<proteinExistence type="inferred from homology"/>
<dbReference type="Proteomes" id="UP000465241">
    <property type="component" value="Unassembled WGS sequence"/>
</dbReference>
<organism evidence="6 7">
    <name type="scientific">Mycolicibacterium murale</name>
    <dbReference type="NCBI Taxonomy" id="182220"/>
    <lineage>
        <taxon>Bacteria</taxon>
        <taxon>Bacillati</taxon>
        <taxon>Actinomycetota</taxon>
        <taxon>Actinomycetes</taxon>
        <taxon>Mycobacteriales</taxon>
        <taxon>Mycobacteriaceae</taxon>
        <taxon>Mycolicibacterium</taxon>
    </lineage>
</organism>